<gene>
    <name evidence="1" type="ORF">MM415B02990_0010</name>
</gene>
<accession>A0A6M3KZ21</accession>
<sequence length="96" mass="10856">MMKRRNFLKWCGIAPGLGVLGIKIPWPKPDVLTVEMVNEAIRKAEAEETTFPIGNPLTFYDDTIVLSQRRSKAIDCRKNNFDPKNYGVIAVKTCKS</sequence>
<reference evidence="1" key="1">
    <citation type="submission" date="2020-03" db="EMBL/GenBank/DDBJ databases">
        <title>The deep terrestrial virosphere.</title>
        <authorList>
            <person name="Holmfeldt K."/>
            <person name="Nilsson E."/>
            <person name="Simone D."/>
            <person name="Lopez-Fernandez M."/>
            <person name="Wu X."/>
            <person name="de Brujin I."/>
            <person name="Lundin D."/>
            <person name="Andersson A."/>
            <person name="Bertilsson S."/>
            <person name="Dopson M."/>
        </authorList>
    </citation>
    <scope>NUCLEOTIDE SEQUENCE</scope>
    <source>
        <strain evidence="1">MM415B02990</strain>
    </source>
</reference>
<dbReference type="EMBL" id="MT142708">
    <property type="protein sequence ID" value="QJA87467.1"/>
    <property type="molecule type" value="Genomic_DNA"/>
</dbReference>
<organism evidence="1">
    <name type="scientific">viral metagenome</name>
    <dbReference type="NCBI Taxonomy" id="1070528"/>
    <lineage>
        <taxon>unclassified sequences</taxon>
        <taxon>metagenomes</taxon>
        <taxon>organismal metagenomes</taxon>
    </lineage>
</organism>
<proteinExistence type="predicted"/>
<name>A0A6M3KZ21_9ZZZZ</name>
<dbReference type="InterPro" id="IPR019546">
    <property type="entry name" value="TAT_signal_bac_arc"/>
</dbReference>
<evidence type="ECO:0008006" key="2">
    <source>
        <dbReference type="Google" id="ProtNLM"/>
    </source>
</evidence>
<evidence type="ECO:0000313" key="1">
    <source>
        <dbReference type="EMBL" id="QJA87467.1"/>
    </source>
</evidence>
<dbReference type="NCBIfam" id="TIGR01409">
    <property type="entry name" value="TAT_signal_seq"/>
    <property type="match status" value="1"/>
</dbReference>
<protein>
    <recommendedName>
        <fullName evidence="2">Twin-arginine translocation signal domain-containing protein</fullName>
    </recommendedName>
</protein>
<dbReference type="AlphaFoldDB" id="A0A6M3KZ21"/>